<keyword evidence="13" id="KW-1185">Reference proteome</keyword>
<accession>A0A552X0Y4</accession>
<evidence type="ECO:0000256" key="6">
    <source>
        <dbReference type="ARBA" id="ARBA00022989"/>
    </source>
</evidence>
<dbReference type="GO" id="GO:0005886">
    <property type="term" value="C:plasma membrane"/>
    <property type="evidence" value="ECO:0007669"/>
    <property type="project" value="UniProtKB-SubCell"/>
</dbReference>
<evidence type="ECO:0000313" key="13">
    <source>
        <dbReference type="Proteomes" id="UP000320359"/>
    </source>
</evidence>
<gene>
    <name evidence="12" type="ORF">FM042_06720</name>
</gene>
<dbReference type="Gene3D" id="1.20.144.10">
    <property type="entry name" value="Phosphatidic acid phosphatase type 2/haloperoxidase"/>
    <property type="match status" value="1"/>
</dbReference>
<evidence type="ECO:0000256" key="3">
    <source>
        <dbReference type="ARBA" id="ARBA00022475"/>
    </source>
</evidence>
<evidence type="ECO:0000256" key="9">
    <source>
        <dbReference type="ARBA" id="ARBA00047594"/>
    </source>
</evidence>
<dbReference type="SUPFAM" id="SSF48317">
    <property type="entry name" value="Acid phosphatase/Vanadium-dependent haloperoxidase"/>
    <property type="match status" value="1"/>
</dbReference>
<name>A0A552X0Y4_9GAMM</name>
<keyword evidence="5" id="KW-0378">Hydrolase</keyword>
<proteinExistence type="predicted"/>
<dbReference type="RefSeq" id="WP_143235659.1">
    <property type="nucleotide sequence ID" value="NZ_VJWL01000002.1"/>
</dbReference>
<comment type="catalytic activity">
    <reaction evidence="9">
        <text>di-trans,octa-cis-undecaprenyl diphosphate + H2O = di-trans,octa-cis-undecaprenyl phosphate + phosphate + H(+)</text>
        <dbReference type="Rhea" id="RHEA:28094"/>
        <dbReference type="ChEBI" id="CHEBI:15377"/>
        <dbReference type="ChEBI" id="CHEBI:15378"/>
        <dbReference type="ChEBI" id="CHEBI:43474"/>
        <dbReference type="ChEBI" id="CHEBI:58405"/>
        <dbReference type="ChEBI" id="CHEBI:60392"/>
        <dbReference type="EC" id="3.6.1.27"/>
    </reaction>
</comment>
<dbReference type="GO" id="GO:0050380">
    <property type="term" value="F:undecaprenyl-diphosphatase activity"/>
    <property type="evidence" value="ECO:0007669"/>
    <property type="project" value="UniProtKB-EC"/>
</dbReference>
<evidence type="ECO:0000259" key="11">
    <source>
        <dbReference type="SMART" id="SM00014"/>
    </source>
</evidence>
<dbReference type="AlphaFoldDB" id="A0A552X0Y4"/>
<evidence type="ECO:0000256" key="7">
    <source>
        <dbReference type="ARBA" id="ARBA00023136"/>
    </source>
</evidence>
<evidence type="ECO:0000256" key="2">
    <source>
        <dbReference type="ARBA" id="ARBA00012374"/>
    </source>
</evidence>
<evidence type="ECO:0000256" key="8">
    <source>
        <dbReference type="ARBA" id="ARBA00032707"/>
    </source>
</evidence>
<keyword evidence="3" id="KW-1003">Cell membrane</keyword>
<comment type="subcellular location">
    <subcellularLocation>
        <location evidence="1">Cell membrane</location>
        <topology evidence="1">Multi-pass membrane protein</topology>
    </subcellularLocation>
</comment>
<dbReference type="OrthoDB" id="9780507at2"/>
<feature type="transmembrane region" description="Helical" evidence="10">
    <location>
        <begin position="155"/>
        <end position="173"/>
    </location>
</feature>
<keyword evidence="7 10" id="KW-0472">Membrane</keyword>
<dbReference type="Proteomes" id="UP000320359">
    <property type="component" value="Unassembled WGS sequence"/>
</dbReference>
<dbReference type="CDD" id="cd01610">
    <property type="entry name" value="PAP2_like"/>
    <property type="match status" value="1"/>
</dbReference>
<dbReference type="EMBL" id="VJWL01000002">
    <property type="protein sequence ID" value="TRW48674.1"/>
    <property type="molecule type" value="Genomic_DNA"/>
</dbReference>
<evidence type="ECO:0000256" key="5">
    <source>
        <dbReference type="ARBA" id="ARBA00022801"/>
    </source>
</evidence>
<dbReference type="InterPro" id="IPR000326">
    <property type="entry name" value="PAP2/HPO"/>
</dbReference>
<keyword evidence="4 10" id="KW-0812">Transmembrane</keyword>
<reference evidence="12 13" key="1">
    <citation type="submission" date="2019-07" db="EMBL/GenBank/DDBJ databases">
        <authorList>
            <person name="Yang M."/>
            <person name="Zhao D."/>
            <person name="Xiang H."/>
        </authorList>
    </citation>
    <scope>NUCLEOTIDE SEQUENCE [LARGE SCALE GENOMIC DNA]</scope>
    <source>
        <strain evidence="12 13">IM1326</strain>
    </source>
</reference>
<sequence>MKWVNQLQRADEIAFFWLSMHLRRPSGGCLARWISRSGDGYGYVATCLLAFLLQDPIAQPLFLLLLVGFAMELPVYWLLKNTLKRARPCDRVAHFRSLIQASDRFSFPSGHTTAAFLFAGITAALMPALAPWLYAWAAAIGLSRVALGVHYPTDILAGAGLGMALAALTRWLVNGVYL</sequence>
<organism evidence="12 13">
    <name type="scientific">Aliidiomarina halalkaliphila</name>
    <dbReference type="NCBI Taxonomy" id="2593535"/>
    <lineage>
        <taxon>Bacteria</taxon>
        <taxon>Pseudomonadati</taxon>
        <taxon>Pseudomonadota</taxon>
        <taxon>Gammaproteobacteria</taxon>
        <taxon>Alteromonadales</taxon>
        <taxon>Idiomarinaceae</taxon>
        <taxon>Aliidiomarina</taxon>
    </lineage>
</organism>
<dbReference type="PANTHER" id="PTHR14969">
    <property type="entry name" value="SPHINGOSINE-1-PHOSPHATE PHOSPHOHYDROLASE"/>
    <property type="match status" value="1"/>
</dbReference>
<dbReference type="PANTHER" id="PTHR14969:SF62">
    <property type="entry name" value="DECAPRENYLPHOSPHORYL-5-PHOSPHORIBOSE PHOSPHATASE RV3807C-RELATED"/>
    <property type="match status" value="1"/>
</dbReference>
<feature type="domain" description="Phosphatidic acid phosphatase type 2/haloperoxidase" evidence="11">
    <location>
        <begin position="62"/>
        <end position="170"/>
    </location>
</feature>
<evidence type="ECO:0000256" key="1">
    <source>
        <dbReference type="ARBA" id="ARBA00004651"/>
    </source>
</evidence>
<evidence type="ECO:0000313" key="12">
    <source>
        <dbReference type="EMBL" id="TRW48674.1"/>
    </source>
</evidence>
<comment type="caution">
    <text evidence="12">The sequence shown here is derived from an EMBL/GenBank/DDBJ whole genome shotgun (WGS) entry which is preliminary data.</text>
</comment>
<dbReference type="Pfam" id="PF01569">
    <property type="entry name" value="PAP2"/>
    <property type="match status" value="1"/>
</dbReference>
<protein>
    <recommendedName>
        <fullName evidence="2">undecaprenyl-diphosphate phosphatase</fullName>
        <ecNumber evidence="2">3.6.1.27</ecNumber>
    </recommendedName>
    <alternativeName>
        <fullName evidence="8">Undecaprenyl pyrophosphate phosphatase</fullName>
    </alternativeName>
</protein>
<evidence type="ECO:0000256" key="4">
    <source>
        <dbReference type="ARBA" id="ARBA00022692"/>
    </source>
</evidence>
<evidence type="ECO:0000256" key="10">
    <source>
        <dbReference type="SAM" id="Phobius"/>
    </source>
</evidence>
<feature type="transmembrane region" description="Helical" evidence="10">
    <location>
        <begin position="114"/>
        <end position="135"/>
    </location>
</feature>
<dbReference type="SMART" id="SM00014">
    <property type="entry name" value="acidPPc"/>
    <property type="match status" value="1"/>
</dbReference>
<feature type="transmembrane region" description="Helical" evidence="10">
    <location>
        <begin position="61"/>
        <end position="79"/>
    </location>
</feature>
<dbReference type="InterPro" id="IPR036938">
    <property type="entry name" value="PAP2/HPO_sf"/>
</dbReference>
<dbReference type="EC" id="3.6.1.27" evidence="2"/>
<keyword evidence="6 10" id="KW-1133">Transmembrane helix</keyword>